<sequence>MPTGPLLTAAAENALNRLLALDPDARAALNALQGKRLIVELTDVAQRFALVFSSQIDVLLLSDPVTEVSKHECIIKTRLAVLPSLRDTSQLTRLIKAGELEVQGELAIAQDFSAVLQNLNIDWEEHLAVKTNDVVAHEVFSLMAKFGERLKLMSGKAEAILGSALTDEKQIAAHRLAVIHFSDQVSALRDDTERLAARLARLERSKQ</sequence>
<comment type="caution">
    <text evidence="3">The sequence shown here is derived from an EMBL/GenBank/DDBJ whole genome shotgun (WGS) entry which is preliminary data.</text>
</comment>
<dbReference type="InterPro" id="IPR003033">
    <property type="entry name" value="SCP2_sterol-bd_dom"/>
</dbReference>
<dbReference type="Proteomes" id="UP001218788">
    <property type="component" value="Unassembled WGS sequence"/>
</dbReference>
<accession>A0ABT5L5P4</accession>
<dbReference type="HAMAP" id="MF_02215">
    <property type="entry name" value="UbiJ"/>
    <property type="match status" value="1"/>
</dbReference>
<gene>
    <name evidence="1" type="primary">ubiJ</name>
    <name evidence="3" type="ORF">OIK42_16615</name>
</gene>
<organism evidence="3 4">
    <name type="scientific">Alteromonas gilva</name>
    <dbReference type="NCBI Taxonomy" id="2987522"/>
    <lineage>
        <taxon>Bacteria</taxon>
        <taxon>Pseudomonadati</taxon>
        <taxon>Pseudomonadota</taxon>
        <taxon>Gammaproteobacteria</taxon>
        <taxon>Alteromonadales</taxon>
        <taxon>Alteromonadaceae</taxon>
        <taxon>Alteromonas/Salinimonas group</taxon>
        <taxon>Alteromonas</taxon>
    </lineage>
</organism>
<dbReference type="RefSeq" id="WP_273642202.1">
    <property type="nucleotide sequence ID" value="NZ_JAQQXP010000003.1"/>
</dbReference>
<dbReference type="PANTHER" id="PTHR38693:SF1">
    <property type="entry name" value="UBIQUINONE BIOSYNTHESIS ACCESSORY FACTOR UBIJ"/>
    <property type="match status" value="1"/>
</dbReference>
<comment type="pathway">
    <text evidence="1">Cofactor biosynthesis; ubiquinone biosynthesis.</text>
</comment>
<protein>
    <recommendedName>
        <fullName evidence="1">Ubiquinone biosynthesis accessory factor UbiJ</fullName>
    </recommendedName>
</protein>
<reference evidence="3 4" key="1">
    <citation type="submission" date="2022-10" db="EMBL/GenBank/DDBJ databases">
        <title>Alteromonas sp. chi3 Genome sequencing.</title>
        <authorList>
            <person name="Park S."/>
        </authorList>
    </citation>
    <scope>NUCLEOTIDE SEQUENCE [LARGE SCALE GENOMIC DNA]</scope>
    <source>
        <strain evidence="4">chi3</strain>
    </source>
</reference>
<keyword evidence="1" id="KW-0831">Ubiquinone biosynthesis</keyword>
<keyword evidence="4" id="KW-1185">Reference proteome</keyword>
<proteinExistence type="inferred from homology"/>
<evidence type="ECO:0000256" key="1">
    <source>
        <dbReference type="HAMAP-Rule" id="MF_02215"/>
    </source>
</evidence>
<evidence type="ECO:0000259" key="2">
    <source>
        <dbReference type="Pfam" id="PF02036"/>
    </source>
</evidence>
<dbReference type="Pfam" id="PF02036">
    <property type="entry name" value="SCP2"/>
    <property type="match status" value="1"/>
</dbReference>
<evidence type="ECO:0000313" key="3">
    <source>
        <dbReference type="EMBL" id="MDC8832380.1"/>
    </source>
</evidence>
<comment type="similarity">
    <text evidence="1">Belongs to the UbiJ family.</text>
</comment>
<dbReference type="EMBL" id="JAQQXP010000003">
    <property type="protein sequence ID" value="MDC8832380.1"/>
    <property type="molecule type" value="Genomic_DNA"/>
</dbReference>
<name>A0ABT5L5P4_9ALTE</name>
<comment type="subcellular location">
    <subcellularLocation>
        <location evidence="1">Cytoplasm</location>
    </subcellularLocation>
</comment>
<dbReference type="PANTHER" id="PTHR38693">
    <property type="entry name" value="UBIQUINONE BIOSYNTHESIS PROTEIN UBIJ"/>
    <property type="match status" value="1"/>
</dbReference>
<evidence type="ECO:0000313" key="4">
    <source>
        <dbReference type="Proteomes" id="UP001218788"/>
    </source>
</evidence>
<dbReference type="InterPro" id="IPR038989">
    <property type="entry name" value="UbiJ"/>
</dbReference>
<feature type="domain" description="SCP2" evidence="2">
    <location>
        <begin position="15"/>
        <end position="117"/>
    </location>
</feature>
<keyword evidence="1" id="KW-0963">Cytoplasm</keyword>
<comment type="function">
    <text evidence="1">Required for ubiquinone (coenzyme Q) biosynthesis. Binds hydrophobic ubiquinone biosynthetic intermediates via its SCP2 domain and is essential for the stability of the Ubi complex. May constitute a docking platform where Ubi enzymes assemble and access their SCP2-bound polyprenyl substrates.</text>
</comment>